<dbReference type="GO" id="GO:0005741">
    <property type="term" value="C:mitochondrial outer membrane"/>
    <property type="evidence" value="ECO:0007669"/>
    <property type="project" value="TreeGrafter"/>
</dbReference>
<dbReference type="Gene3D" id="3.40.5.90">
    <property type="entry name" value="CDGSH iron-sulfur domain, mitoNEET-type"/>
    <property type="match status" value="1"/>
</dbReference>
<dbReference type="InterPro" id="IPR018967">
    <property type="entry name" value="FeS-contain_CDGSH-typ"/>
</dbReference>
<comment type="similarity">
    <text evidence="9">Belongs to the CISD protein family. CISD2 subfamily.</text>
</comment>
<gene>
    <name evidence="11" type="primary">ORF156996</name>
</gene>
<dbReference type="InterPro" id="IPR019610">
    <property type="entry name" value="FeS-contain_mitoNEET_N"/>
</dbReference>
<evidence type="ECO:0000313" key="11">
    <source>
        <dbReference type="EMBL" id="CEK87042.1"/>
    </source>
</evidence>
<evidence type="ECO:0000256" key="2">
    <source>
        <dbReference type="ARBA" id="ARBA00022692"/>
    </source>
</evidence>
<comment type="cofactor">
    <cofactor evidence="9">
        <name>[2Fe-2S] cluster</name>
        <dbReference type="ChEBI" id="CHEBI:190135"/>
    </cofactor>
    <text evidence="9">Binds 1 [2Fe-2S] cluster.</text>
</comment>
<dbReference type="EMBL" id="HACG01040177">
    <property type="protein sequence ID" value="CEK87042.1"/>
    <property type="molecule type" value="Transcribed_RNA"/>
</dbReference>
<accession>A0A0B7B2E9</accession>
<keyword evidence="6 9" id="KW-0408">Iron</keyword>
<evidence type="ECO:0000256" key="4">
    <source>
        <dbReference type="ARBA" id="ARBA00022723"/>
    </source>
</evidence>
<dbReference type="PANTHER" id="PTHR13680">
    <property type="entry name" value="CDGSH IRON-SULFUR DOMAIN-CONTAINING PROTEIN 1"/>
    <property type="match status" value="1"/>
</dbReference>
<keyword evidence="2 9" id="KW-0812">Transmembrane</keyword>
<comment type="subcellular location">
    <subcellularLocation>
        <location evidence="9">Endoplasmic reticulum membrane</location>
        <topology evidence="9">Single-pass membrane protein</topology>
    </subcellularLocation>
    <subcellularLocation>
        <location evidence="1">Membrane</location>
        <topology evidence="1">Single-pass membrane protein</topology>
    </subcellularLocation>
</comment>
<keyword evidence="7 9" id="KW-0411">Iron-sulfur</keyword>
<protein>
    <recommendedName>
        <fullName evidence="9">CDGSH iron-sulfur domain-containing protein 2 homologue</fullName>
    </recommendedName>
</protein>
<dbReference type="AlphaFoldDB" id="A0A0B7B2E9"/>
<dbReference type="GO" id="GO:0051537">
    <property type="term" value="F:2 iron, 2 sulfur cluster binding"/>
    <property type="evidence" value="ECO:0007669"/>
    <property type="project" value="UniProtKB-UniRule"/>
</dbReference>
<dbReference type="SMART" id="SM00704">
    <property type="entry name" value="ZnF_CDGSH"/>
    <property type="match status" value="1"/>
</dbReference>
<dbReference type="GO" id="GO:0010506">
    <property type="term" value="P:regulation of autophagy"/>
    <property type="evidence" value="ECO:0007669"/>
    <property type="project" value="UniProtKB-UniRule"/>
</dbReference>
<feature type="transmembrane region" description="Helical" evidence="9">
    <location>
        <begin position="36"/>
        <end position="58"/>
    </location>
</feature>
<evidence type="ECO:0000259" key="10">
    <source>
        <dbReference type="SMART" id="SM00704"/>
    </source>
</evidence>
<evidence type="ECO:0000256" key="7">
    <source>
        <dbReference type="ARBA" id="ARBA00023014"/>
    </source>
</evidence>
<dbReference type="InterPro" id="IPR042216">
    <property type="entry name" value="MitoNEET_CISD"/>
</dbReference>
<keyword evidence="8 9" id="KW-0472">Membrane</keyword>
<evidence type="ECO:0000256" key="9">
    <source>
        <dbReference type="RuleBase" id="RU369084"/>
    </source>
</evidence>
<organism evidence="11">
    <name type="scientific">Arion vulgaris</name>
    <dbReference type="NCBI Taxonomy" id="1028688"/>
    <lineage>
        <taxon>Eukaryota</taxon>
        <taxon>Metazoa</taxon>
        <taxon>Spiralia</taxon>
        <taxon>Lophotrochozoa</taxon>
        <taxon>Mollusca</taxon>
        <taxon>Gastropoda</taxon>
        <taxon>Heterobranchia</taxon>
        <taxon>Euthyneura</taxon>
        <taxon>Panpulmonata</taxon>
        <taxon>Eupulmonata</taxon>
        <taxon>Stylommatophora</taxon>
        <taxon>Helicina</taxon>
        <taxon>Arionoidea</taxon>
        <taxon>Arionidae</taxon>
        <taxon>Arion</taxon>
    </lineage>
</organism>
<evidence type="ECO:0000256" key="3">
    <source>
        <dbReference type="ARBA" id="ARBA00022714"/>
    </source>
</evidence>
<evidence type="ECO:0000256" key="1">
    <source>
        <dbReference type="ARBA" id="ARBA00004167"/>
    </source>
</evidence>
<dbReference type="FunFam" id="3.40.5.90:FF:000001">
    <property type="entry name" value="CDGSH iron-sulfur domain-containing protein 1"/>
    <property type="match status" value="1"/>
</dbReference>
<keyword evidence="9" id="KW-0256">Endoplasmic reticulum</keyword>
<dbReference type="GO" id="GO:0046872">
    <property type="term" value="F:metal ion binding"/>
    <property type="evidence" value="ECO:0007669"/>
    <property type="project" value="UniProtKB-UniRule"/>
</dbReference>
<sequence length="134" mass="15154">MESVHAIFKLYLPRYLKGLPIPKSFGGIAALSGDDFLALAPFVLIVLVIFYSLAKTLLFGRRKVRKPKINEFVQKEESKVVTQLDIEDIGDNIALCRCWRSKKFPLCDGSHNQHNAETRDNVGPLLLRRAADEK</sequence>
<keyword evidence="3 9" id="KW-0001">2Fe-2S</keyword>
<dbReference type="Pfam" id="PF09360">
    <property type="entry name" value="zf-CDGSH"/>
    <property type="match status" value="1"/>
</dbReference>
<evidence type="ECO:0000256" key="5">
    <source>
        <dbReference type="ARBA" id="ARBA00022989"/>
    </source>
</evidence>
<keyword evidence="5 9" id="KW-1133">Transmembrane helix</keyword>
<evidence type="ECO:0000256" key="8">
    <source>
        <dbReference type="ARBA" id="ARBA00023136"/>
    </source>
</evidence>
<dbReference type="GO" id="GO:0005789">
    <property type="term" value="C:endoplasmic reticulum membrane"/>
    <property type="evidence" value="ECO:0007669"/>
    <property type="project" value="UniProtKB-SubCell"/>
</dbReference>
<feature type="domain" description="Iron-binding zinc finger CDGSH type" evidence="10">
    <location>
        <begin position="79"/>
        <end position="117"/>
    </location>
</feature>
<dbReference type="PANTHER" id="PTHR13680:SF5">
    <property type="entry name" value="CDGSH IRON-SULFUR DOMAIN-CONTAINING PROTEIN 1"/>
    <property type="match status" value="1"/>
</dbReference>
<dbReference type="Pfam" id="PF10660">
    <property type="entry name" value="MitoNEET_N"/>
    <property type="match status" value="1"/>
</dbReference>
<reference evidence="11" key="1">
    <citation type="submission" date="2014-12" db="EMBL/GenBank/DDBJ databases">
        <title>Insight into the proteome of Arion vulgaris.</title>
        <authorList>
            <person name="Aradska J."/>
            <person name="Bulat T."/>
            <person name="Smidak R."/>
            <person name="Sarate P."/>
            <person name="Gangsoo J."/>
            <person name="Sialana F."/>
            <person name="Bilban M."/>
            <person name="Lubec G."/>
        </authorList>
    </citation>
    <scope>NUCLEOTIDE SEQUENCE</scope>
    <source>
        <tissue evidence="11">Skin</tissue>
    </source>
</reference>
<name>A0A0B7B2E9_9EUPU</name>
<keyword evidence="4 9" id="KW-0479">Metal-binding</keyword>
<dbReference type="InterPro" id="IPR045131">
    <property type="entry name" value="CISD1/2"/>
</dbReference>
<proteinExistence type="inferred from homology"/>
<evidence type="ECO:0000256" key="6">
    <source>
        <dbReference type="ARBA" id="ARBA00023004"/>
    </source>
</evidence>